<dbReference type="Proteomes" id="UP000011618">
    <property type="component" value="Unassembled WGS sequence"/>
</dbReference>
<organism evidence="2 3">
    <name type="scientific">Natrinema pallidum DSM 3751</name>
    <dbReference type="NCBI Taxonomy" id="1227495"/>
    <lineage>
        <taxon>Archaea</taxon>
        <taxon>Methanobacteriati</taxon>
        <taxon>Methanobacteriota</taxon>
        <taxon>Stenosarchaea group</taxon>
        <taxon>Halobacteria</taxon>
        <taxon>Halobacteriales</taxon>
        <taxon>Natrialbaceae</taxon>
        <taxon>Natrinema</taxon>
    </lineage>
</organism>
<proteinExistence type="predicted"/>
<comment type="caution">
    <text evidence="2">The sequence shown here is derived from an EMBL/GenBank/DDBJ whole genome shotgun (WGS) entry which is preliminary data.</text>
</comment>
<reference evidence="2 3" key="1">
    <citation type="journal article" date="2014" name="PLoS Genet.">
        <title>Phylogenetically driven sequencing of extremely halophilic archaea reveals strategies for static and dynamic osmo-response.</title>
        <authorList>
            <person name="Becker E.A."/>
            <person name="Seitzer P.M."/>
            <person name="Tritt A."/>
            <person name="Larsen D."/>
            <person name="Krusor M."/>
            <person name="Yao A.I."/>
            <person name="Wu D."/>
            <person name="Madern D."/>
            <person name="Eisen J.A."/>
            <person name="Darling A.E."/>
            <person name="Facciotti M.T."/>
        </authorList>
    </citation>
    <scope>NUCLEOTIDE SEQUENCE [LARGE SCALE GENOMIC DNA]</scope>
    <source>
        <strain evidence="2 3">DSM 3751</strain>
    </source>
</reference>
<feature type="region of interest" description="Disordered" evidence="1">
    <location>
        <begin position="1"/>
        <end position="82"/>
    </location>
</feature>
<name>L9YGG4_9EURY</name>
<dbReference type="EMBL" id="AOII01000106">
    <property type="protein sequence ID" value="ELY72806.1"/>
    <property type="molecule type" value="Genomic_DNA"/>
</dbReference>
<sequence length="82" mass="8155">MAATDRSESIRVGARIEAGSSRRDGLTAAESPVGSDGRVAAQADTAPSRADSSLPARAAVAEDGAGVVSDGRLRSERTASAA</sequence>
<feature type="compositionally biased region" description="Basic and acidic residues" evidence="1">
    <location>
        <begin position="71"/>
        <end position="82"/>
    </location>
</feature>
<accession>L9YGG4</accession>
<evidence type="ECO:0000313" key="2">
    <source>
        <dbReference type="EMBL" id="ELY72806.1"/>
    </source>
</evidence>
<protein>
    <submittedName>
        <fullName evidence="2">Uncharacterized protein</fullName>
    </submittedName>
</protein>
<gene>
    <name evidence="2" type="ORF">C487_18101</name>
</gene>
<evidence type="ECO:0000256" key="1">
    <source>
        <dbReference type="SAM" id="MobiDB-lite"/>
    </source>
</evidence>
<dbReference type="AlphaFoldDB" id="L9YGG4"/>
<evidence type="ECO:0000313" key="3">
    <source>
        <dbReference type="Proteomes" id="UP000011618"/>
    </source>
</evidence>